<dbReference type="InterPro" id="IPR015526">
    <property type="entry name" value="Frizzled/SFRP"/>
</dbReference>
<evidence type="ECO:0000256" key="3">
    <source>
        <dbReference type="ARBA" id="ARBA00020517"/>
    </source>
</evidence>
<dbReference type="Gene3D" id="1.10.2000.10">
    <property type="entry name" value="Frizzled cysteine-rich domain"/>
    <property type="match status" value="1"/>
</dbReference>
<feature type="domain" description="NTR" evidence="14">
    <location>
        <begin position="173"/>
        <end position="292"/>
    </location>
</feature>
<dbReference type="SMART" id="SM00643">
    <property type="entry name" value="C345C"/>
    <property type="match status" value="1"/>
</dbReference>
<feature type="domain" description="FZ" evidence="13">
    <location>
        <begin position="41"/>
        <end position="159"/>
    </location>
</feature>
<dbReference type="SMART" id="SM00063">
    <property type="entry name" value="FRI"/>
    <property type="match status" value="1"/>
</dbReference>
<dbReference type="SUPFAM" id="SSF50242">
    <property type="entry name" value="TIMP-like"/>
    <property type="match status" value="1"/>
</dbReference>
<protein>
    <recommendedName>
        <fullName evidence="3">Secreted frizzled-related protein 1</fullName>
    </recommendedName>
</protein>
<dbReference type="InterPro" id="IPR001134">
    <property type="entry name" value="Netrin_domain"/>
</dbReference>
<keyword evidence="5" id="KW-0964">Secreted</keyword>
<dbReference type="CDD" id="cd03580">
    <property type="entry name" value="NTR_Sfrp1_like"/>
    <property type="match status" value="1"/>
</dbReference>
<evidence type="ECO:0000256" key="9">
    <source>
        <dbReference type="ARBA" id="ARBA00023157"/>
    </source>
</evidence>
<dbReference type="GO" id="GO:0005615">
    <property type="term" value="C:extracellular space"/>
    <property type="evidence" value="ECO:0007669"/>
    <property type="project" value="TreeGrafter"/>
</dbReference>
<gene>
    <name evidence="15" type="ORF">QTP70_016229</name>
</gene>
<dbReference type="FunFam" id="1.10.2000.10:FF:000001">
    <property type="entry name" value="secreted frizzled-related protein 2"/>
    <property type="match status" value="1"/>
</dbReference>
<evidence type="ECO:0000256" key="7">
    <source>
        <dbReference type="ARBA" id="ARBA00022729"/>
    </source>
</evidence>
<dbReference type="InterPro" id="IPR020067">
    <property type="entry name" value="Frizzled_dom"/>
</dbReference>
<dbReference type="PANTHER" id="PTHR11309">
    <property type="entry name" value="FRIZZLED"/>
    <property type="match status" value="1"/>
</dbReference>
<evidence type="ECO:0000256" key="5">
    <source>
        <dbReference type="ARBA" id="ARBA00022525"/>
    </source>
</evidence>
<dbReference type="AlphaFoldDB" id="A0AAE0UXM3"/>
<comment type="caution">
    <text evidence="15">The sequence shown here is derived from an EMBL/GenBank/DDBJ whole genome shotgun (WGS) entry which is preliminary data.</text>
</comment>
<feature type="chain" id="PRO_5042020643" description="Secreted frizzled-related protein 1" evidence="12">
    <location>
        <begin position="30"/>
        <end position="298"/>
    </location>
</feature>
<keyword evidence="16" id="KW-1185">Reference proteome</keyword>
<feature type="disulfide bond" evidence="11">
    <location>
        <begin position="121"/>
        <end position="145"/>
    </location>
</feature>
<accession>A0AAE0UXM3</accession>
<keyword evidence="7 12" id="KW-0732">Signal</keyword>
<evidence type="ECO:0000256" key="6">
    <source>
        <dbReference type="ARBA" id="ARBA00022687"/>
    </source>
</evidence>
<dbReference type="PROSITE" id="PS50189">
    <property type="entry name" value="NTR"/>
    <property type="match status" value="1"/>
</dbReference>
<feature type="disulfide bond" evidence="11">
    <location>
        <begin position="56"/>
        <end position="102"/>
    </location>
</feature>
<dbReference type="PANTHER" id="PTHR11309:SF87">
    <property type="entry name" value="SECRETED FRIZZLED-RELATED PROTEIN 1"/>
    <property type="match status" value="1"/>
</dbReference>
<evidence type="ECO:0000256" key="4">
    <source>
        <dbReference type="ARBA" id="ARBA00022473"/>
    </source>
</evidence>
<dbReference type="Pfam" id="PF01759">
    <property type="entry name" value="NTR"/>
    <property type="match status" value="1"/>
</dbReference>
<evidence type="ECO:0000313" key="15">
    <source>
        <dbReference type="EMBL" id="KAK3521765.1"/>
    </source>
</evidence>
<keyword evidence="10" id="KW-0325">Glycoprotein</keyword>
<dbReference type="EMBL" id="JAUCMX010000015">
    <property type="protein sequence ID" value="KAK3521765.1"/>
    <property type="molecule type" value="Genomic_DNA"/>
</dbReference>
<dbReference type="GO" id="GO:0060070">
    <property type="term" value="P:canonical Wnt signaling pathway"/>
    <property type="evidence" value="ECO:0007669"/>
    <property type="project" value="TreeGrafter"/>
</dbReference>
<evidence type="ECO:0000256" key="2">
    <source>
        <dbReference type="ARBA" id="ARBA00010054"/>
    </source>
</evidence>
<dbReference type="InterPro" id="IPR036790">
    <property type="entry name" value="Frizzled_dom_sf"/>
</dbReference>
<dbReference type="FunFam" id="2.40.50.120:FF:000003">
    <property type="entry name" value="Secreted frizzled-related protein 1"/>
    <property type="match status" value="1"/>
</dbReference>
<sequence length="298" mass="34495">MHALLARAMKEMFLLASLALLSRVPSTGSTDYEYVWSVLAYGQNRCTEIPKDLELCYGIGYTQMLLPNLLEHEKMAEVKQQAGSWLPLVHRRCHADTQVFLCSLFAPVCLDKPVHPCQKLCESVRDACSPIMEAFGFVWPEMFNCSKFPREENEMCITNNQTKNFEVSERMSCPQCDIGMDFILQNMCTSEIAIKAKIKRMKTENADKKLILQKRVTAIWNKNLSNRELKKLVLYLKNGAYCPCPQLDNMKNHYLIMARKVDQRYLLTGIHQWDEESSEFQKRLDQIKTNKCSEPVFK</sequence>
<name>A0AAE0UXM3_9TELE</name>
<dbReference type="Proteomes" id="UP001274896">
    <property type="component" value="Unassembled WGS sequence"/>
</dbReference>
<dbReference type="Pfam" id="PF01392">
    <property type="entry name" value="Fz"/>
    <property type="match status" value="1"/>
</dbReference>
<keyword evidence="9 11" id="KW-1015">Disulfide bond</keyword>
<dbReference type="SUPFAM" id="SSF63501">
    <property type="entry name" value="Frizzled cysteine-rich domain"/>
    <property type="match status" value="1"/>
</dbReference>
<keyword evidence="8" id="KW-0221">Differentiation</keyword>
<dbReference type="GO" id="GO:0035567">
    <property type="term" value="P:non-canonical Wnt signaling pathway"/>
    <property type="evidence" value="ECO:0007669"/>
    <property type="project" value="TreeGrafter"/>
</dbReference>
<evidence type="ECO:0000256" key="8">
    <source>
        <dbReference type="ARBA" id="ARBA00022782"/>
    </source>
</evidence>
<dbReference type="GO" id="GO:0030154">
    <property type="term" value="P:cell differentiation"/>
    <property type="evidence" value="ECO:0007669"/>
    <property type="project" value="UniProtKB-KW"/>
</dbReference>
<reference evidence="15" key="1">
    <citation type="submission" date="2023-06" db="EMBL/GenBank/DDBJ databases">
        <title>Male Hemibagrus guttatus genome.</title>
        <authorList>
            <person name="Bian C."/>
        </authorList>
    </citation>
    <scope>NUCLEOTIDE SEQUENCE</scope>
    <source>
        <strain evidence="15">Male_cb2023</strain>
        <tissue evidence="15">Muscle</tissue>
    </source>
</reference>
<dbReference type="Gene3D" id="2.40.50.120">
    <property type="match status" value="1"/>
</dbReference>
<comment type="caution">
    <text evidence="11">Lacks conserved residue(s) required for the propagation of feature annotation.</text>
</comment>
<keyword evidence="6" id="KW-0879">Wnt signaling pathway</keyword>
<evidence type="ECO:0000256" key="1">
    <source>
        <dbReference type="ARBA" id="ARBA00004613"/>
    </source>
</evidence>
<proteinExistence type="inferred from homology"/>
<comment type="similarity">
    <text evidence="2">Belongs to the secreted frizzled-related protein (sFRP) family.</text>
</comment>
<dbReference type="InterPro" id="IPR008993">
    <property type="entry name" value="TIMP-like_OB-fold"/>
</dbReference>
<organism evidence="15 16">
    <name type="scientific">Hemibagrus guttatus</name>
    <dbReference type="NCBI Taxonomy" id="175788"/>
    <lineage>
        <taxon>Eukaryota</taxon>
        <taxon>Metazoa</taxon>
        <taxon>Chordata</taxon>
        <taxon>Craniata</taxon>
        <taxon>Vertebrata</taxon>
        <taxon>Euteleostomi</taxon>
        <taxon>Actinopterygii</taxon>
        <taxon>Neopterygii</taxon>
        <taxon>Teleostei</taxon>
        <taxon>Ostariophysi</taxon>
        <taxon>Siluriformes</taxon>
        <taxon>Bagridae</taxon>
        <taxon>Hemibagrus</taxon>
    </lineage>
</organism>
<dbReference type="InterPro" id="IPR018933">
    <property type="entry name" value="Netrin_module_non-TIMP"/>
</dbReference>
<comment type="subcellular location">
    <subcellularLocation>
        <location evidence="1">Secreted</location>
    </subcellularLocation>
</comment>
<evidence type="ECO:0000256" key="10">
    <source>
        <dbReference type="ARBA" id="ARBA00023180"/>
    </source>
</evidence>
<evidence type="ECO:0000313" key="16">
    <source>
        <dbReference type="Proteomes" id="UP001274896"/>
    </source>
</evidence>
<keyword evidence="4" id="KW-0217">Developmental protein</keyword>
<dbReference type="GO" id="GO:0017147">
    <property type="term" value="F:Wnt-protein binding"/>
    <property type="evidence" value="ECO:0007669"/>
    <property type="project" value="TreeGrafter"/>
</dbReference>
<evidence type="ECO:0000256" key="11">
    <source>
        <dbReference type="PROSITE-ProRule" id="PRU00090"/>
    </source>
</evidence>
<evidence type="ECO:0000256" key="12">
    <source>
        <dbReference type="SAM" id="SignalP"/>
    </source>
</evidence>
<dbReference type="GO" id="GO:2000026">
    <property type="term" value="P:regulation of multicellular organismal development"/>
    <property type="evidence" value="ECO:0007669"/>
    <property type="project" value="UniProtKB-ARBA"/>
</dbReference>
<dbReference type="PROSITE" id="PS50038">
    <property type="entry name" value="FZ"/>
    <property type="match status" value="1"/>
</dbReference>
<feature type="signal peptide" evidence="12">
    <location>
        <begin position="1"/>
        <end position="29"/>
    </location>
</feature>
<evidence type="ECO:0000259" key="14">
    <source>
        <dbReference type="PROSITE" id="PS50189"/>
    </source>
</evidence>
<evidence type="ECO:0000259" key="13">
    <source>
        <dbReference type="PROSITE" id="PS50038"/>
    </source>
</evidence>